<dbReference type="GO" id="GO:0003735">
    <property type="term" value="F:structural constituent of ribosome"/>
    <property type="evidence" value="ECO:0007669"/>
    <property type="project" value="InterPro"/>
</dbReference>
<keyword evidence="3 4" id="KW-0687">Ribonucleoprotein</keyword>
<keyword evidence="4" id="KW-0694">RNA-binding</keyword>
<dbReference type="SUPFAM" id="SSF54189">
    <property type="entry name" value="Ribosomal proteins S24e, L23 and L15e"/>
    <property type="match status" value="1"/>
</dbReference>
<dbReference type="GO" id="GO:0005840">
    <property type="term" value="C:ribosome"/>
    <property type="evidence" value="ECO:0007669"/>
    <property type="project" value="UniProtKB-KW"/>
</dbReference>
<comment type="subunit">
    <text evidence="4">Part of the 50S ribosomal subunit. Contacts protein L29, and trigger factor when it is bound to the ribosome.</text>
</comment>
<keyword evidence="2 4" id="KW-0689">Ribosomal protein</keyword>
<comment type="similarity">
    <text evidence="1 4">Belongs to the universal ribosomal protein uL23 family.</text>
</comment>
<organism evidence="5 6">
    <name type="scientific">Patiriisocius marinistellae</name>
    <dbReference type="NCBI Taxonomy" id="2494560"/>
    <lineage>
        <taxon>Bacteria</taxon>
        <taxon>Pseudomonadati</taxon>
        <taxon>Bacteroidota</taxon>
        <taxon>Flavobacteriia</taxon>
        <taxon>Flavobacteriales</taxon>
        <taxon>Flavobacteriaceae</taxon>
        <taxon>Patiriisocius</taxon>
    </lineage>
</organism>
<reference evidence="5 6" key="1">
    <citation type="submission" date="2019-08" db="EMBL/GenBank/DDBJ databases">
        <title>Ulvibacter marinistellae sp. nov., isolated from a starfish, Patiria pectinifera.</title>
        <authorList>
            <person name="Kawano K."/>
            <person name="Ushijima N."/>
            <person name="Kihara M."/>
            <person name="Itoh H."/>
        </authorList>
    </citation>
    <scope>NUCLEOTIDE SEQUENCE [LARGE SCALE GENOMIC DNA]</scope>
    <source>
        <strain evidence="5 6">KK4</strain>
    </source>
</reference>
<evidence type="ECO:0000256" key="4">
    <source>
        <dbReference type="HAMAP-Rule" id="MF_01369"/>
    </source>
</evidence>
<dbReference type="RefSeq" id="WP_151893537.1">
    <property type="nucleotide sequence ID" value="NZ_BKCF01000001.1"/>
</dbReference>
<evidence type="ECO:0000313" key="6">
    <source>
        <dbReference type="Proteomes" id="UP000326994"/>
    </source>
</evidence>
<evidence type="ECO:0000256" key="2">
    <source>
        <dbReference type="ARBA" id="ARBA00022980"/>
    </source>
</evidence>
<comment type="caution">
    <text evidence="5">The sequence shown here is derived from an EMBL/GenBank/DDBJ whole genome shotgun (WGS) entry which is preliminary data.</text>
</comment>
<accession>A0A5J4FWS5</accession>
<dbReference type="PANTHER" id="PTHR11620">
    <property type="entry name" value="60S RIBOSOMAL PROTEIN L23A"/>
    <property type="match status" value="1"/>
</dbReference>
<dbReference type="HAMAP" id="MF_01369_B">
    <property type="entry name" value="Ribosomal_uL23_B"/>
    <property type="match status" value="1"/>
</dbReference>
<dbReference type="AlphaFoldDB" id="A0A5J4FWS5"/>
<dbReference type="InterPro" id="IPR012678">
    <property type="entry name" value="Ribosomal_uL23/eL15/eS24_sf"/>
</dbReference>
<dbReference type="InterPro" id="IPR013025">
    <property type="entry name" value="Ribosomal_uL23-like"/>
</dbReference>
<keyword evidence="6" id="KW-1185">Reference proteome</keyword>
<keyword evidence="4" id="KW-0699">rRNA-binding</keyword>
<dbReference type="OrthoDB" id="9797862at2"/>
<evidence type="ECO:0000256" key="3">
    <source>
        <dbReference type="ARBA" id="ARBA00023274"/>
    </source>
</evidence>
<protein>
    <recommendedName>
        <fullName evidence="4">Large ribosomal subunit protein uL23</fullName>
    </recommendedName>
</protein>
<comment type="function">
    <text evidence="4">One of the early assembly proteins it binds 23S rRNA. One of the proteins that surrounds the polypeptide exit tunnel on the outside of the ribosome. Forms the main docking site for trigger factor binding to the ribosome.</text>
</comment>
<dbReference type="GO" id="GO:1990904">
    <property type="term" value="C:ribonucleoprotein complex"/>
    <property type="evidence" value="ECO:0007669"/>
    <property type="project" value="UniProtKB-KW"/>
</dbReference>
<dbReference type="EMBL" id="BKCF01000001">
    <property type="protein sequence ID" value="GEQ85632.1"/>
    <property type="molecule type" value="Genomic_DNA"/>
</dbReference>
<evidence type="ECO:0000313" key="5">
    <source>
        <dbReference type="EMBL" id="GEQ85632.1"/>
    </source>
</evidence>
<dbReference type="NCBIfam" id="NF004363">
    <property type="entry name" value="PRK05738.2-4"/>
    <property type="match status" value="1"/>
</dbReference>
<name>A0A5J4FWS5_9FLAO</name>
<evidence type="ECO:0000256" key="1">
    <source>
        <dbReference type="ARBA" id="ARBA00006700"/>
    </source>
</evidence>
<dbReference type="Proteomes" id="UP000326994">
    <property type="component" value="Unassembled WGS sequence"/>
</dbReference>
<dbReference type="Gene3D" id="3.30.70.330">
    <property type="match status" value="1"/>
</dbReference>
<proteinExistence type="inferred from homology"/>
<dbReference type="Pfam" id="PF00276">
    <property type="entry name" value="Ribosomal_L23"/>
    <property type="match status" value="1"/>
</dbReference>
<sequence>MSILIKPIITEKATADAELNNRYGFIVNPKANKVEIKKAVEATYEVSVLKVRTLNVRPDRSTRYTKTGIQTGKTNAYKKAIVQVAEGDEIDFYNNIQD</sequence>
<gene>
    <name evidence="4 5" type="primary">rplW</name>
    <name evidence="5" type="ORF">ULMS_11400</name>
</gene>
<dbReference type="GO" id="GO:0006412">
    <property type="term" value="P:translation"/>
    <property type="evidence" value="ECO:0007669"/>
    <property type="project" value="UniProtKB-UniRule"/>
</dbReference>
<dbReference type="InterPro" id="IPR012677">
    <property type="entry name" value="Nucleotide-bd_a/b_plait_sf"/>
</dbReference>
<dbReference type="GO" id="GO:0019843">
    <property type="term" value="F:rRNA binding"/>
    <property type="evidence" value="ECO:0007669"/>
    <property type="project" value="UniProtKB-UniRule"/>
</dbReference>